<feature type="binding site" evidence="5">
    <location>
        <position position="139"/>
    </location>
    <ligand>
        <name>GTP</name>
        <dbReference type="ChEBI" id="CHEBI:37565"/>
    </ligand>
</feature>
<keyword evidence="3 5" id="KW-0342">GTP-binding</keyword>
<evidence type="ECO:0000256" key="4">
    <source>
        <dbReference type="ARBA" id="ARBA00023210"/>
    </source>
</evidence>
<keyword evidence="5 7" id="KW-0131">Cell cycle</keyword>
<comment type="function">
    <text evidence="5 7">Essential cell division protein that forms a contractile ring structure (Z ring) at the future cell division site. The regulation of the ring assembly controls the timing and the location of cell division. One of the functions of the FtsZ ring is to recruit other cell division proteins to the septum to produce a new cell wall between the dividing cells. Binds GTP and shows GTPase activity.</text>
</comment>
<feature type="binding site" evidence="5">
    <location>
        <position position="135"/>
    </location>
    <ligand>
        <name>GTP</name>
        <dbReference type="ChEBI" id="CHEBI:37565"/>
    </ligand>
</feature>
<dbReference type="GO" id="GO:0005525">
    <property type="term" value="F:GTP binding"/>
    <property type="evidence" value="ECO:0007669"/>
    <property type="project" value="UniProtKB-UniRule"/>
</dbReference>
<keyword evidence="4 5" id="KW-0717">Septation</keyword>
<comment type="subcellular location">
    <subcellularLocation>
        <location evidence="5">Cytoplasm</location>
    </subcellularLocation>
    <text evidence="5">Assembles at midcell at the inner surface of the cytoplasmic membrane.</text>
</comment>
<dbReference type="NCBIfam" id="TIGR00065">
    <property type="entry name" value="ftsZ"/>
    <property type="match status" value="1"/>
</dbReference>
<dbReference type="InterPro" id="IPR036525">
    <property type="entry name" value="Tubulin/FtsZ_GTPase_sf"/>
</dbReference>
<keyword evidence="5 7" id="KW-0132">Cell division</keyword>
<dbReference type="InterPro" id="IPR003008">
    <property type="entry name" value="Tubulin_FtsZ_GTPase"/>
</dbReference>
<dbReference type="SMART" id="SM00864">
    <property type="entry name" value="Tubulin"/>
    <property type="match status" value="1"/>
</dbReference>
<dbReference type="PANTHER" id="PTHR30314:SF3">
    <property type="entry name" value="MITOCHONDRIAL DIVISION PROTEIN FSZA"/>
    <property type="match status" value="1"/>
</dbReference>
<name>A0AB35IQN0_9FIRM</name>
<organism evidence="10 11">
    <name type="scientific">Thomasclavelia ramosa</name>
    <dbReference type="NCBI Taxonomy" id="1547"/>
    <lineage>
        <taxon>Bacteria</taxon>
        <taxon>Bacillati</taxon>
        <taxon>Bacillota</taxon>
        <taxon>Erysipelotrichia</taxon>
        <taxon>Erysipelotrichales</taxon>
        <taxon>Coprobacillaceae</taxon>
        <taxon>Thomasclavelia</taxon>
    </lineage>
</organism>
<dbReference type="Proteomes" id="UP001211987">
    <property type="component" value="Unassembled WGS sequence"/>
</dbReference>
<dbReference type="GO" id="GO:0003924">
    <property type="term" value="F:GTPase activity"/>
    <property type="evidence" value="ECO:0007669"/>
    <property type="project" value="UniProtKB-UniRule"/>
</dbReference>
<dbReference type="AlphaFoldDB" id="A0AB35IQN0"/>
<dbReference type="InterPro" id="IPR024757">
    <property type="entry name" value="FtsZ_C"/>
</dbReference>
<protein>
    <recommendedName>
        <fullName evidence="5 6">Cell division protein FtsZ</fullName>
    </recommendedName>
</protein>
<dbReference type="CDD" id="cd02201">
    <property type="entry name" value="FtsZ_type1"/>
    <property type="match status" value="1"/>
</dbReference>
<dbReference type="RefSeq" id="WP_272019236.1">
    <property type="nucleotide sequence ID" value="NZ_JAQLKE010000042.1"/>
</dbReference>
<dbReference type="InterPro" id="IPR000158">
    <property type="entry name" value="Cell_div_FtsZ"/>
</dbReference>
<dbReference type="Gene3D" id="3.40.50.1440">
    <property type="entry name" value="Tubulin/FtsZ, GTPase domain"/>
    <property type="match status" value="1"/>
</dbReference>
<dbReference type="GO" id="GO:0005737">
    <property type="term" value="C:cytoplasm"/>
    <property type="evidence" value="ECO:0007669"/>
    <property type="project" value="UniProtKB-SubCell"/>
</dbReference>
<proteinExistence type="inferred from homology"/>
<dbReference type="SUPFAM" id="SSF55307">
    <property type="entry name" value="Tubulin C-terminal domain-like"/>
    <property type="match status" value="1"/>
</dbReference>
<keyword evidence="5" id="KW-0963">Cytoplasm</keyword>
<dbReference type="InterPro" id="IPR045061">
    <property type="entry name" value="FtsZ/CetZ"/>
</dbReference>
<evidence type="ECO:0000259" key="9">
    <source>
        <dbReference type="SMART" id="SM00865"/>
    </source>
</evidence>
<feature type="binding site" evidence="5">
    <location>
        <position position="182"/>
    </location>
    <ligand>
        <name>GTP</name>
        <dbReference type="ChEBI" id="CHEBI:37565"/>
    </ligand>
</feature>
<comment type="caution">
    <text evidence="10">The sequence shown here is derived from an EMBL/GenBank/DDBJ whole genome shotgun (WGS) entry which is preliminary data.</text>
</comment>
<accession>A0AB35IQN0</accession>
<reference evidence="10" key="1">
    <citation type="submission" date="2023-01" db="EMBL/GenBank/DDBJ databases">
        <title>Human gut microbiome strain richness.</title>
        <authorList>
            <person name="Chen-Liaw A."/>
        </authorList>
    </citation>
    <scope>NUCLEOTIDE SEQUENCE</scope>
    <source>
        <strain evidence="10">1001217st2_G6_1001217B_191108</strain>
    </source>
</reference>
<dbReference type="InterPro" id="IPR037103">
    <property type="entry name" value="Tubulin/FtsZ-like_C"/>
</dbReference>
<feature type="binding site" evidence="5">
    <location>
        <begin position="104"/>
        <end position="106"/>
    </location>
    <ligand>
        <name>GTP</name>
        <dbReference type="ChEBI" id="CHEBI:37565"/>
    </ligand>
</feature>
<dbReference type="PROSITE" id="PS01134">
    <property type="entry name" value="FTSZ_1"/>
    <property type="match status" value="1"/>
</dbReference>
<dbReference type="HAMAP" id="MF_00909">
    <property type="entry name" value="FtsZ"/>
    <property type="match status" value="1"/>
</dbReference>
<comment type="subunit">
    <text evidence="5">Homodimer. Polymerizes to form a dynamic ring structure in a strictly GTP-dependent manner. Interacts directly with several other division proteins.</text>
</comment>
<evidence type="ECO:0000313" key="10">
    <source>
        <dbReference type="EMBL" id="MDB7085510.1"/>
    </source>
</evidence>
<dbReference type="FunFam" id="3.40.50.1440:FF:000001">
    <property type="entry name" value="Cell division protein FtsZ"/>
    <property type="match status" value="1"/>
</dbReference>
<evidence type="ECO:0000313" key="11">
    <source>
        <dbReference type="Proteomes" id="UP001211987"/>
    </source>
</evidence>
<dbReference type="SUPFAM" id="SSF52490">
    <property type="entry name" value="Tubulin nucleotide-binding domain-like"/>
    <property type="match status" value="1"/>
</dbReference>
<dbReference type="GO" id="GO:0032153">
    <property type="term" value="C:cell division site"/>
    <property type="evidence" value="ECO:0007669"/>
    <property type="project" value="UniProtKB-UniRule"/>
</dbReference>
<dbReference type="Pfam" id="PF12327">
    <property type="entry name" value="FtsZ_C"/>
    <property type="match status" value="1"/>
</dbReference>
<dbReference type="Pfam" id="PF00091">
    <property type="entry name" value="Tubulin"/>
    <property type="match status" value="1"/>
</dbReference>
<dbReference type="EMBL" id="JAQLKE010000042">
    <property type="protein sequence ID" value="MDB7085510.1"/>
    <property type="molecule type" value="Genomic_DNA"/>
</dbReference>
<dbReference type="SMART" id="SM00865">
    <property type="entry name" value="Tubulin_C"/>
    <property type="match status" value="1"/>
</dbReference>
<dbReference type="GO" id="GO:0043093">
    <property type="term" value="P:FtsZ-dependent cytokinesis"/>
    <property type="evidence" value="ECO:0007669"/>
    <property type="project" value="UniProtKB-UniRule"/>
</dbReference>
<comment type="similarity">
    <text evidence="1 5 7">Belongs to the FtsZ family.</text>
</comment>
<evidence type="ECO:0000259" key="8">
    <source>
        <dbReference type="SMART" id="SM00864"/>
    </source>
</evidence>
<evidence type="ECO:0000256" key="5">
    <source>
        <dbReference type="HAMAP-Rule" id="MF_00909"/>
    </source>
</evidence>
<feature type="domain" description="Tubulin/FtsZ GTPase" evidence="8">
    <location>
        <begin position="9"/>
        <end position="200"/>
    </location>
</feature>
<evidence type="ECO:0000256" key="3">
    <source>
        <dbReference type="ARBA" id="ARBA00023134"/>
    </source>
</evidence>
<dbReference type="PRINTS" id="PR00423">
    <property type="entry name" value="CELLDVISFTSZ"/>
</dbReference>
<dbReference type="PANTHER" id="PTHR30314">
    <property type="entry name" value="CELL DIVISION PROTEIN FTSZ-RELATED"/>
    <property type="match status" value="1"/>
</dbReference>
<dbReference type="InterPro" id="IPR018316">
    <property type="entry name" value="Tubulin/FtsZ_2-layer-sand-dom"/>
</dbReference>
<evidence type="ECO:0000256" key="1">
    <source>
        <dbReference type="ARBA" id="ARBA00009690"/>
    </source>
</evidence>
<feature type="domain" description="Tubulin/FtsZ 2-layer sandwich" evidence="9">
    <location>
        <begin position="202"/>
        <end position="319"/>
    </location>
</feature>
<evidence type="ECO:0000256" key="6">
    <source>
        <dbReference type="NCBIfam" id="TIGR00065"/>
    </source>
</evidence>
<dbReference type="GO" id="GO:0051258">
    <property type="term" value="P:protein polymerization"/>
    <property type="evidence" value="ECO:0007669"/>
    <property type="project" value="UniProtKB-UniRule"/>
</dbReference>
<dbReference type="InterPro" id="IPR008280">
    <property type="entry name" value="Tub_FtsZ_C"/>
</dbReference>
<dbReference type="Gene3D" id="3.30.1330.20">
    <property type="entry name" value="Tubulin/FtsZ, C-terminal domain"/>
    <property type="match status" value="1"/>
</dbReference>
<dbReference type="PROSITE" id="PS01135">
    <property type="entry name" value="FTSZ_2"/>
    <property type="match status" value="1"/>
</dbReference>
<evidence type="ECO:0000256" key="7">
    <source>
        <dbReference type="RuleBase" id="RU000631"/>
    </source>
</evidence>
<keyword evidence="2 5" id="KW-0547">Nucleotide-binding</keyword>
<dbReference type="InterPro" id="IPR020805">
    <property type="entry name" value="Cell_div_FtsZ_CS"/>
</dbReference>
<gene>
    <name evidence="5 10" type="primary">ftsZ</name>
    <name evidence="10" type="ORF">PM738_17010</name>
</gene>
<feature type="binding site" evidence="5">
    <location>
        <begin position="17"/>
        <end position="21"/>
    </location>
    <ligand>
        <name>GTP</name>
        <dbReference type="ChEBI" id="CHEBI:37565"/>
    </ligand>
</feature>
<evidence type="ECO:0000256" key="2">
    <source>
        <dbReference type="ARBA" id="ARBA00022741"/>
    </source>
</evidence>
<dbReference type="GO" id="GO:0000917">
    <property type="term" value="P:division septum assembly"/>
    <property type="evidence" value="ECO:0007669"/>
    <property type="project" value="UniProtKB-KW"/>
</dbReference>
<sequence>MDINNQLAKIKVIGVGGGGNNAVNRMLEHNIKNVEFFIANTDVQVLHQSKLDSKIALGKTLTKGLGAGGNPDIGKKAALESEKTLLNILQDTDMLFIAAGMGGGTGTGAAPIIAKLAKDLGILTVGVVTTPFSFEGKKRNSNALEGIDELMKNVDSLISVSNDRLIKLIGGLPLKESFQEADKVLAQAIETITDLIATPALINLDFADVCSVMRDKGNSLIGIDHAKGDDKAKDAALKAISSPLLEVSVTGAKDAIINVTGGPNVSLLDANIALETITSQVGNDLNTYLGISINEDLGDEIIVTIIATGLKDTKNKPVENQSNIAEVIKTNKAKYVYDLQSSKESINKQTDDLEIPNFFKKRSSIYY</sequence>